<gene>
    <name evidence="1" type="ORF">MSMAL_1278</name>
</gene>
<reference evidence="1 2" key="1">
    <citation type="submission" date="2014-07" db="EMBL/GenBank/DDBJ databases">
        <title>Methanogenic archaea and the global carbon cycle.</title>
        <authorList>
            <person name="Henriksen J.R."/>
            <person name="Luke J."/>
            <person name="Reinhart S."/>
            <person name="Benedict M.N."/>
            <person name="Youngblut N.D."/>
            <person name="Metcalf M.E."/>
            <person name="Whitaker R.J."/>
            <person name="Metcalf W.W."/>
        </authorList>
    </citation>
    <scope>NUCLEOTIDE SEQUENCE [LARGE SCALE GENOMIC DNA]</scope>
    <source>
        <strain evidence="1 2">LYC</strain>
    </source>
</reference>
<dbReference type="RefSeq" id="WP_048040217.1">
    <property type="nucleotide sequence ID" value="NZ_CP009513.1"/>
</dbReference>
<proteinExistence type="predicted"/>
<dbReference type="HOGENOM" id="CLU_1329486_0_0_2"/>
<sequence length="206" mass="24050">MNEQYPNLSWALMDNLYLKTAIFEEYKHNLLYLSYLNNLISELISYKCEGIQEKLKDVKTLNKFSSTLSELELALLIAKNKEIKELKLLSDDYLPGKSPDILFRDEVFTSYVEVTRVNENPYITDIILSRLREILKYHPYLVDVSLNTELSMPKMKRPEIYIQKGLVEKSLDMFEEIFQEKLANNTLVASSVIETDSLIFTVEKTD</sequence>
<dbReference type="PATRIC" id="fig|1434114.4.peg.1595"/>
<evidence type="ECO:0000313" key="2">
    <source>
        <dbReference type="Proteomes" id="UP000033063"/>
    </source>
</evidence>
<dbReference type="GeneID" id="24877490"/>
<protein>
    <submittedName>
        <fullName evidence="1">Uncharacterized protein</fullName>
    </submittedName>
</protein>
<evidence type="ECO:0000313" key="1">
    <source>
        <dbReference type="EMBL" id="AKB67821.1"/>
    </source>
</evidence>
<dbReference type="EMBL" id="CP009513">
    <property type="protein sequence ID" value="AKB67821.1"/>
    <property type="molecule type" value="Genomic_DNA"/>
</dbReference>
<name>A0A0E3LVY3_METMZ</name>
<dbReference type="AlphaFoldDB" id="A0A0E3LVY3"/>
<organism evidence="1 2">
    <name type="scientific">Methanosarcina mazei LYC</name>
    <dbReference type="NCBI Taxonomy" id="1434114"/>
    <lineage>
        <taxon>Archaea</taxon>
        <taxon>Methanobacteriati</taxon>
        <taxon>Methanobacteriota</taxon>
        <taxon>Stenosarchaea group</taxon>
        <taxon>Methanomicrobia</taxon>
        <taxon>Methanosarcinales</taxon>
        <taxon>Methanosarcinaceae</taxon>
        <taxon>Methanosarcina</taxon>
    </lineage>
</organism>
<dbReference type="Proteomes" id="UP000033063">
    <property type="component" value="Chromosome"/>
</dbReference>
<accession>A0A0E3LVY3</accession>